<evidence type="ECO:0000256" key="2">
    <source>
        <dbReference type="SAM" id="MobiDB-lite"/>
    </source>
</evidence>
<proteinExistence type="predicted"/>
<accession>A0A267FWA5</accession>
<evidence type="ECO:0000313" key="3">
    <source>
        <dbReference type="EMBL" id="PAA78016.1"/>
    </source>
</evidence>
<name>A0A267FWA5_9PLAT</name>
<dbReference type="EMBL" id="NIVC01000712">
    <property type="protein sequence ID" value="PAA78016.1"/>
    <property type="molecule type" value="Genomic_DNA"/>
</dbReference>
<keyword evidence="4" id="KW-1185">Reference proteome</keyword>
<keyword evidence="1" id="KW-0175">Coiled coil</keyword>
<reference evidence="3 4" key="1">
    <citation type="submission" date="2017-06" db="EMBL/GenBank/DDBJ databases">
        <title>A platform for efficient transgenesis in Macrostomum lignano, a flatworm model organism for stem cell research.</title>
        <authorList>
            <person name="Berezikov E."/>
        </authorList>
    </citation>
    <scope>NUCLEOTIDE SEQUENCE [LARGE SCALE GENOMIC DNA]</scope>
    <source>
        <strain evidence="3">DV1</strain>
        <tissue evidence="3">Whole organism</tissue>
    </source>
</reference>
<dbReference type="AlphaFoldDB" id="A0A267FWA5"/>
<gene>
    <name evidence="3" type="ORF">BOX15_Mlig003914g1</name>
</gene>
<sequence>MRLRCQNLDALLRSIGELEESCGADFCTSTRRSLTKYVAELVASSTDSRGVVRPHRLGQRRRFQPLFRDRDNSSSSLSHQDCRLLDWDGTPHIVVMTDYRWCSMQAPKSIGRNRTQPVLLMHRRRGGRITGDSGVGAGLGTCARTGVSAGDGTGMNTGVGTVIDTGVATGMSTGVATGMSTGVATGMSTGVTTGMSTGVATGMSTGVATGMSTGVSTGMSTGVGTGCTACVIIKAVMRFPQYRLNINDRGLQSLVSHRLRYLMSRGQYPGEVWYYAYFPSAKEHNHVMLASAPGVHLPQAMSDLSDNSRLIILDLSGQPVATQPADASVEIEDSTISSDNHQSSLRLLRQLDMTDCVVRSETSFLALLHRLQQYLTQQRQQSTKPRQPSNLRAGCLGARINWHASLDGVDLDHSDEIDGEQSGMCGDFLDVIDEITDMDNGSDSRLDTDCQLSSVDQDESGAAKIGNWKPRRGRPLKDPLLPRPARLTASEVRRFNCVNAREGVTAASSMAERFEAAEARIDRLESQVSQLTSLIGCDPTS</sequence>
<organism evidence="3 4">
    <name type="scientific">Macrostomum lignano</name>
    <dbReference type="NCBI Taxonomy" id="282301"/>
    <lineage>
        <taxon>Eukaryota</taxon>
        <taxon>Metazoa</taxon>
        <taxon>Spiralia</taxon>
        <taxon>Lophotrochozoa</taxon>
        <taxon>Platyhelminthes</taxon>
        <taxon>Rhabditophora</taxon>
        <taxon>Macrostomorpha</taxon>
        <taxon>Macrostomida</taxon>
        <taxon>Macrostomidae</taxon>
        <taxon>Macrostomum</taxon>
    </lineage>
</organism>
<evidence type="ECO:0000256" key="1">
    <source>
        <dbReference type="SAM" id="Coils"/>
    </source>
</evidence>
<dbReference type="Proteomes" id="UP000215902">
    <property type="component" value="Unassembled WGS sequence"/>
</dbReference>
<comment type="caution">
    <text evidence="3">The sequence shown here is derived from an EMBL/GenBank/DDBJ whole genome shotgun (WGS) entry which is preliminary data.</text>
</comment>
<feature type="coiled-coil region" evidence="1">
    <location>
        <begin position="507"/>
        <end position="534"/>
    </location>
</feature>
<protein>
    <submittedName>
        <fullName evidence="3">Uncharacterized protein</fullName>
    </submittedName>
</protein>
<evidence type="ECO:0000313" key="4">
    <source>
        <dbReference type="Proteomes" id="UP000215902"/>
    </source>
</evidence>
<feature type="region of interest" description="Disordered" evidence="2">
    <location>
        <begin position="457"/>
        <end position="482"/>
    </location>
</feature>